<organism evidence="4 6">
    <name type="scientific">Xiamenia xianingshaonis</name>
    <dbReference type="NCBI Taxonomy" id="2682776"/>
    <lineage>
        <taxon>Bacteria</taxon>
        <taxon>Bacillati</taxon>
        <taxon>Actinomycetota</taxon>
        <taxon>Coriobacteriia</taxon>
        <taxon>Eggerthellales</taxon>
        <taxon>Eggerthellaceae</taxon>
        <taxon>Xiamenia</taxon>
    </lineage>
</organism>
<dbReference type="GO" id="GO:0006353">
    <property type="term" value="P:DNA-templated transcription termination"/>
    <property type="evidence" value="ECO:0007669"/>
    <property type="project" value="InterPro"/>
</dbReference>
<feature type="region of interest" description="Disordered" evidence="1">
    <location>
        <begin position="1"/>
        <end position="29"/>
    </location>
</feature>
<dbReference type="KEGG" id="ebz:J7S26_08105"/>
<evidence type="ECO:0000313" key="5">
    <source>
        <dbReference type="Proteomes" id="UP000636394"/>
    </source>
</evidence>
<evidence type="ECO:0000313" key="6">
    <source>
        <dbReference type="Proteomes" id="UP000671910"/>
    </source>
</evidence>
<sequence>MATAKTNSETPKKRNAASKVLSTKAKTAAPDQLVVEAEQTAQPAPGASSAAAPFAALVGQPEELACTLNGLKKTDLTALAKELALTGTSKLRKAELADQVAKALVENASAPAEAAADAPTEQSAAAEAAPTEQNSGAAETPAAEAAAEEQPQPKRTRKPKAAAKPKPKLVPASAPADAIRCANMYAQVAGVVSLADLWQLYQMHYPSSYSQTDFNKLLSGATPAGANFRVWFFEGDTYVALGELFDGIEDPWVYMVATTESSTETEWFRRFAARRHRVLPIKRVWGDLAEYDLLADMLALPAVQDLRTFLQAHAANAEAADKLLDKVVSLIRQEENESKLMDACASAGISLADASDNGELRRLLHAANATLPHWVHNGWSPQEIEEHLVGTVYFNAPK</sequence>
<dbReference type="Proteomes" id="UP000636394">
    <property type="component" value="Unassembled WGS sequence"/>
</dbReference>
<reference evidence="4" key="2">
    <citation type="submission" date="2021-04" db="EMBL/GenBank/DDBJ databases">
        <title>Novel species in family Eggerthellaceae.</title>
        <authorList>
            <person name="Zhang G."/>
        </authorList>
    </citation>
    <scope>NUCLEOTIDE SEQUENCE</scope>
    <source>
        <strain evidence="4">Zg-886</strain>
    </source>
</reference>
<dbReference type="Pfam" id="PF07498">
    <property type="entry name" value="Rho_N"/>
    <property type="match status" value="1"/>
</dbReference>
<proteinExistence type="predicted"/>
<keyword evidence="5" id="KW-1185">Reference proteome</keyword>
<evidence type="ECO:0000313" key="4">
    <source>
        <dbReference type="EMBL" id="QTU84292.1"/>
    </source>
</evidence>
<dbReference type="EMBL" id="CP072829">
    <property type="protein sequence ID" value="QTU84292.1"/>
    <property type="molecule type" value="Genomic_DNA"/>
</dbReference>
<dbReference type="Proteomes" id="UP000671910">
    <property type="component" value="Chromosome"/>
</dbReference>
<dbReference type="EMBL" id="WPCR01000009">
    <property type="protein sequence ID" value="NHM14674.1"/>
    <property type="molecule type" value="Genomic_DNA"/>
</dbReference>
<feature type="compositionally biased region" description="Low complexity" evidence="1">
    <location>
        <begin position="111"/>
        <end position="150"/>
    </location>
</feature>
<evidence type="ECO:0000313" key="3">
    <source>
        <dbReference type="EMBL" id="NHM14674.1"/>
    </source>
</evidence>
<feature type="domain" description="Rho termination factor-like N-terminal" evidence="2">
    <location>
        <begin position="67"/>
        <end position="109"/>
    </location>
</feature>
<reference evidence="3 5" key="1">
    <citation type="submission" date="2019-11" db="EMBL/GenBank/DDBJ databases">
        <title>Eggerthellaceae novel genus isolated from the rectal contents of marmort.</title>
        <authorList>
            <person name="Zhang G."/>
        </authorList>
    </citation>
    <scope>NUCLEOTIDE SEQUENCE [LARGE SCALE GENOMIC DNA]</scope>
    <source>
        <strain evidence="5">zg-886</strain>
        <strain evidence="3">Zg-886</strain>
    </source>
</reference>
<dbReference type="InterPro" id="IPR011112">
    <property type="entry name" value="Rho-like_N"/>
</dbReference>
<protein>
    <submittedName>
        <fullName evidence="4">Rho termination factor N-terminal domain-containing protein</fullName>
    </submittedName>
</protein>
<feature type="compositionally biased region" description="Basic residues" evidence="1">
    <location>
        <begin position="154"/>
        <end position="167"/>
    </location>
</feature>
<feature type="region of interest" description="Disordered" evidence="1">
    <location>
        <begin position="111"/>
        <end position="169"/>
    </location>
</feature>
<accession>A0A9E6SUJ2</accession>
<evidence type="ECO:0000259" key="2">
    <source>
        <dbReference type="SMART" id="SM00959"/>
    </source>
</evidence>
<gene>
    <name evidence="3" type="ORF">GMI68_07850</name>
    <name evidence="4" type="ORF">J7S26_08105</name>
</gene>
<dbReference type="SMART" id="SM00959">
    <property type="entry name" value="Rho_N"/>
    <property type="match status" value="1"/>
</dbReference>
<name>A0A9E6SUJ2_9ACTN</name>
<dbReference type="RefSeq" id="WP_166340020.1">
    <property type="nucleotide sequence ID" value="NZ_CP072829.1"/>
</dbReference>
<dbReference type="AlphaFoldDB" id="A0A9E6SUJ2"/>
<evidence type="ECO:0000256" key="1">
    <source>
        <dbReference type="SAM" id="MobiDB-lite"/>
    </source>
</evidence>